<comment type="caution">
    <text evidence="3">The sequence shown here is derived from an EMBL/GenBank/DDBJ whole genome shotgun (WGS) entry which is preliminary data.</text>
</comment>
<evidence type="ECO:0000313" key="3">
    <source>
        <dbReference type="EMBL" id="KAJ9184367.1"/>
    </source>
</evidence>
<dbReference type="SMART" id="SM00293">
    <property type="entry name" value="PWWP"/>
    <property type="match status" value="1"/>
</dbReference>
<gene>
    <name evidence="3" type="ORF">P3X46_004099</name>
</gene>
<keyword evidence="4" id="KW-1185">Reference proteome</keyword>
<dbReference type="PANTHER" id="PTHR10688">
    <property type="entry name" value="PWWP DOMAIN-CONTAINING PROTEIN"/>
    <property type="match status" value="1"/>
</dbReference>
<protein>
    <recommendedName>
        <fullName evidence="2">PWWP domain-containing protein</fullName>
    </recommendedName>
</protein>
<organism evidence="3 4">
    <name type="scientific">Hevea brasiliensis</name>
    <name type="common">Para rubber tree</name>
    <name type="synonym">Siphonia brasiliensis</name>
    <dbReference type="NCBI Taxonomy" id="3981"/>
    <lineage>
        <taxon>Eukaryota</taxon>
        <taxon>Viridiplantae</taxon>
        <taxon>Streptophyta</taxon>
        <taxon>Embryophyta</taxon>
        <taxon>Tracheophyta</taxon>
        <taxon>Spermatophyta</taxon>
        <taxon>Magnoliopsida</taxon>
        <taxon>eudicotyledons</taxon>
        <taxon>Gunneridae</taxon>
        <taxon>Pentapetalae</taxon>
        <taxon>rosids</taxon>
        <taxon>fabids</taxon>
        <taxon>Malpighiales</taxon>
        <taxon>Euphorbiaceae</taxon>
        <taxon>Crotonoideae</taxon>
        <taxon>Micrandreae</taxon>
        <taxon>Hevea</taxon>
    </lineage>
</organism>
<proteinExistence type="predicted"/>
<dbReference type="Pfam" id="PF00855">
    <property type="entry name" value="PWWP"/>
    <property type="match status" value="1"/>
</dbReference>
<dbReference type="Gene3D" id="2.30.30.140">
    <property type="match status" value="1"/>
</dbReference>
<name>A0ABQ9MVP4_HEVBR</name>
<accession>A0ABQ9MVP4</accession>
<evidence type="ECO:0000313" key="4">
    <source>
        <dbReference type="Proteomes" id="UP001174677"/>
    </source>
</evidence>
<evidence type="ECO:0000259" key="2">
    <source>
        <dbReference type="PROSITE" id="PS50812"/>
    </source>
</evidence>
<dbReference type="InterPro" id="IPR000313">
    <property type="entry name" value="PWWP_dom"/>
</dbReference>
<dbReference type="Proteomes" id="UP001174677">
    <property type="component" value="Chromosome 3"/>
</dbReference>
<dbReference type="InterPro" id="IPR052657">
    <property type="entry name" value="PDP_family_Arabidopsis"/>
</dbReference>
<dbReference type="PANTHER" id="PTHR10688:SF14">
    <property type="entry name" value="PWWP DOMAIN-CONTAINING PROTEIN"/>
    <property type="match status" value="1"/>
</dbReference>
<evidence type="ECO:0000256" key="1">
    <source>
        <dbReference type="SAM" id="MobiDB-lite"/>
    </source>
</evidence>
<reference evidence="3" key="1">
    <citation type="journal article" date="2023" name="Plant Biotechnol. J.">
        <title>Chromosome-level wild Hevea brasiliensis genome provides new tools for genomic-assisted breeding and valuable loci to elevate rubber yield.</title>
        <authorList>
            <person name="Cheng H."/>
            <person name="Song X."/>
            <person name="Hu Y."/>
            <person name="Wu T."/>
            <person name="Yang Q."/>
            <person name="An Z."/>
            <person name="Feng S."/>
            <person name="Deng Z."/>
            <person name="Wu W."/>
            <person name="Zeng X."/>
            <person name="Tu M."/>
            <person name="Wang X."/>
            <person name="Huang H."/>
        </authorList>
    </citation>
    <scope>NUCLEOTIDE SEQUENCE</scope>
    <source>
        <strain evidence="3">MT/VB/25A 57/8</strain>
    </source>
</reference>
<dbReference type="PROSITE" id="PS50812">
    <property type="entry name" value="PWWP"/>
    <property type="match status" value="1"/>
</dbReference>
<feature type="compositionally biased region" description="Basic and acidic residues" evidence="1">
    <location>
        <begin position="1"/>
        <end position="10"/>
    </location>
</feature>
<sequence length="326" mass="37290">MAKKRTTDRQKTRKKKLHLIDNIPNYTKQPRSPAPKRRSDFSSFFSSPSSFISNSGPLRHGLFSITISSSDKTTVQEKELPELPIVRCRNSADKKSKLLSDLYENAVIKIKSVAQHTIVDHCSDSYQTSFMTMESTPEKSQVTESTSFCVTPGNVVWAKMDCQIWWPAEIIGETSSEADSRSKGIDGHVLVQFYGNYRSAWVDPAREISQLEDCFEERSSNTMDTFQDALKQALKRKEYLSVHRQLLGIPDGSDHPYQQDQSSDKWTSSISSRTECNFLKRRKGKKKQKPKICFDEVVFPLRSARKVRRFRIMRYLGLVAPIGSPF</sequence>
<dbReference type="EMBL" id="JARPOI010000003">
    <property type="protein sequence ID" value="KAJ9184367.1"/>
    <property type="molecule type" value="Genomic_DNA"/>
</dbReference>
<feature type="region of interest" description="Disordered" evidence="1">
    <location>
        <begin position="1"/>
        <end position="41"/>
    </location>
</feature>
<dbReference type="CDD" id="cd05162">
    <property type="entry name" value="PWWP"/>
    <property type="match status" value="1"/>
</dbReference>
<dbReference type="SUPFAM" id="SSF63748">
    <property type="entry name" value="Tudor/PWWP/MBT"/>
    <property type="match status" value="1"/>
</dbReference>
<feature type="domain" description="PWWP" evidence="2">
    <location>
        <begin position="152"/>
        <end position="213"/>
    </location>
</feature>